<dbReference type="Proteomes" id="UP000319257">
    <property type="component" value="Unassembled WGS sequence"/>
</dbReference>
<evidence type="ECO:0000313" key="5">
    <source>
        <dbReference type="Proteomes" id="UP000319257"/>
    </source>
</evidence>
<keyword evidence="2" id="KW-1133">Transmembrane helix</keyword>
<evidence type="ECO:0000256" key="1">
    <source>
        <dbReference type="SAM" id="MobiDB-lite"/>
    </source>
</evidence>
<sequence>MTLYSSSLLIPLLVVLLSKITLCLAEFRTSFDNITHGQPFQLAWDDVDPKHYPLSVYARLINRTVGSQATGVMMNITNAITTGSTYLWPDVPYPLPYLSTGLYSVEIRSSVADKEGTDAVVLAKSPFFPIFEPRPAGPRTSSRPKAPKGSAVPQDGPETKIIGPTNKLALGLGLGCGIPSAIAMGFLIHVLGKRRAKMLEEKRRKQRFEFVIH</sequence>
<organism evidence="4 5">
    <name type="scientific">Thyridium curvatum</name>
    <dbReference type="NCBI Taxonomy" id="1093900"/>
    <lineage>
        <taxon>Eukaryota</taxon>
        <taxon>Fungi</taxon>
        <taxon>Dikarya</taxon>
        <taxon>Ascomycota</taxon>
        <taxon>Pezizomycotina</taxon>
        <taxon>Sordariomycetes</taxon>
        <taxon>Sordariomycetidae</taxon>
        <taxon>Thyridiales</taxon>
        <taxon>Thyridiaceae</taxon>
        <taxon>Thyridium</taxon>
    </lineage>
</organism>
<protein>
    <submittedName>
        <fullName evidence="4">Uncharacterized protein</fullName>
    </submittedName>
</protein>
<reference evidence="4 5" key="1">
    <citation type="submission" date="2019-06" db="EMBL/GenBank/DDBJ databases">
        <title>Draft genome sequence of the filamentous fungus Phialemoniopsis curvata isolated from diesel fuel.</title>
        <authorList>
            <person name="Varaljay V.A."/>
            <person name="Lyon W.J."/>
            <person name="Crouch A.L."/>
            <person name="Drake C.E."/>
            <person name="Hollomon J.M."/>
            <person name="Nadeau L.J."/>
            <person name="Nunn H.S."/>
            <person name="Stevenson B.S."/>
            <person name="Bojanowski C.L."/>
            <person name="Crookes-Goodson W.J."/>
        </authorList>
    </citation>
    <scope>NUCLEOTIDE SEQUENCE [LARGE SCALE GENOMIC DNA]</scope>
    <source>
        <strain evidence="4 5">D216</strain>
    </source>
</reference>
<dbReference type="OrthoDB" id="5104027at2759"/>
<proteinExistence type="predicted"/>
<keyword evidence="2" id="KW-0812">Transmembrane</keyword>
<keyword evidence="2" id="KW-0472">Membrane</keyword>
<feature type="region of interest" description="Disordered" evidence="1">
    <location>
        <begin position="132"/>
        <end position="159"/>
    </location>
</feature>
<keyword evidence="3" id="KW-0732">Signal</keyword>
<dbReference type="AlphaFoldDB" id="A0A507B7W5"/>
<dbReference type="EMBL" id="SKBQ01000113">
    <property type="protein sequence ID" value="TPX18422.1"/>
    <property type="molecule type" value="Genomic_DNA"/>
</dbReference>
<gene>
    <name evidence="4" type="ORF">E0L32_011663</name>
</gene>
<dbReference type="GeneID" id="41979110"/>
<dbReference type="RefSeq" id="XP_031000133.1">
    <property type="nucleotide sequence ID" value="XM_031134417.1"/>
</dbReference>
<evidence type="ECO:0000313" key="4">
    <source>
        <dbReference type="EMBL" id="TPX18422.1"/>
    </source>
</evidence>
<feature type="signal peptide" evidence="3">
    <location>
        <begin position="1"/>
        <end position="25"/>
    </location>
</feature>
<keyword evidence="5" id="KW-1185">Reference proteome</keyword>
<accession>A0A507B7W5</accession>
<dbReference type="InParanoid" id="A0A507B7W5"/>
<name>A0A507B7W5_9PEZI</name>
<evidence type="ECO:0000256" key="2">
    <source>
        <dbReference type="SAM" id="Phobius"/>
    </source>
</evidence>
<comment type="caution">
    <text evidence="4">The sequence shown here is derived from an EMBL/GenBank/DDBJ whole genome shotgun (WGS) entry which is preliminary data.</text>
</comment>
<evidence type="ECO:0000256" key="3">
    <source>
        <dbReference type="SAM" id="SignalP"/>
    </source>
</evidence>
<feature type="transmembrane region" description="Helical" evidence="2">
    <location>
        <begin position="168"/>
        <end position="192"/>
    </location>
</feature>
<feature type="chain" id="PRO_5021248615" evidence="3">
    <location>
        <begin position="26"/>
        <end position="213"/>
    </location>
</feature>